<dbReference type="EMBL" id="VTWS01000002">
    <property type="protein sequence ID" value="KAA9355213.1"/>
    <property type="molecule type" value="Genomic_DNA"/>
</dbReference>
<evidence type="ECO:0000313" key="2">
    <source>
        <dbReference type="EMBL" id="KAA9355213.1"/>
    </source>
</evidence>
<keyword evidence="3" id="KW-1185">Reference proteome</keyword>
<proteinExistence type="predicted"/>
<feature type="compositionally biased region" description="Basic and acidic residues" evidence="1">
    <location>
        <begin position="31"/>
        <end position="43"/>
    </location>
</feature>
<organism evidence="2 3">
    <name type="scientific">Larkinella humicola</name>
    <dbReference type="NCBI Taxonomy" id="2607654"/>
    <lineage>
        <taxon>Bacteria</taxon>
        <taxon>Pseudomonadati</taxon>
        <taxon>Bacteroidota</taxon>
        <taxon>Cytophagia</taxon>
        <taxon>Cytophagales</taxon>
        <taxon>Spirosomataceae</taxon>
        <taxon>Larkinella</taxon>
    </lineage>
</organism>
<feature type="region of interest" description="Disordered" evidence="1">
    <location>
        <begin position="1"/>
        <end position="53"/>
    </location>
</feature>
<dbReference type="AlphaFoldDB" id="A0A5N1JMM7"/>
<dbReference type="RefSeq" id="WP_150876510.1">
    <property type="nucleotide sequence ID" value="NZ_VTWS01000002.1"/>
</dbReference>
<accession>A0A5N1JMM7</accession>
<name>A0A5N1JMM7_9BACT</name>
<feature type="compositionally biased region" description="Basic and acidic residues" evidence="1">
    <location>
        <begin position="14"/>
        <end position="24"/>
    </location>
</feature>
<reference evidence="2 3" key="1">
    <citation type="submission" date="2019-09" db="EMBL/GenBank/DDBJ databases">
        <title>Genome Sequence of Larkinella sp MA1.</title>
        <authorList>
            <person name="Srinivasan S."/>
        </authorList>
    </citation>
    <scope>NUCLEOTIDE SEQUENCE [LARGE SCALE GENOMIC DNA]</scope>
    <source>
        <strain evidence="2 3">MA1</strain>
    </source>
</reference>
<protein>
    <submittedName>
        <fullName evidence="2">Uncharacterized protein</fullName>
    </submittedName>
</protein>
<sequence length="103" mass="11900">MKKRGFFAAQGSPHENRWDADRFHFPKGVRGHTEDPKAIEGVKTRNRQKSGNLPVFDHHPLLLPLHSAYKCRLQPIATDIYTLKPRNKNDFIPIQTIRTSDAR</sequence>
<dbReference type="Proteomes" id="UP000326344">
    <property type="component" value="Unassembled WGS sequence"/>
</dbReference>
<evidence type="ECO:0000256" key="1">
    <source>
        <dbReference type="SAM" id="MobiDB-lite"/>
    </source>
</evidence>
<gene>
    <name evidence="2" type="ORF">F0P93_11590</name>
</gene>
<comment type="caution">
    <text evidence="2">The sequence shown here is derived from an EMBL/GenBank/DDBJ whole genome shotgun (WGS) entry which is preliminary data.</text>
</comment>
<evidence type="ECO:0000313" key="3">
    <source>
        <dbReference type="Proteomes" id="UP000326344"/>
    </source>
</evidence>